<evidence type="ECO:0000313" key="2">
    <source>
        <dbReference type="Proteomes" id="UP000516893"/>
    </source>
</evidence>
<dbReference type="Proteomes" id="UP000516893">
    <property type="component" value="Segment"/>
</dbReference>
<proteinExistence type="predicted"/>
<keyword evidence="1" id="KW-0240">DNA-directed RNA polymerase</keyword>
<sequence>MDDIDKAQDADATNLADAIERQRVLAALGPKLRPIGECWNPMCGEPFAANDNRLFCNAACADEHARRA</sequence>
<reference evidence="1 2" key="1">
    <citation type="submission" date="2020-07" db="EMBL/GenBank/DDBJ databases">
        <title>Complete genome sequence of Achromobacter sp. phage Mano.</title>
        <authorList>
            <person name="Bartz M.L."/>
            <person name="Yao G.W."/>
            <person name="Le T."/>
            <person name="Gonzalez C."/>
            <person name="Young R."/>
            <person name="Liu M."/>
        </authorList>
    </citation>
    <scope>NUCLEOTIDE SEQUENCE [LARGE SCALE GENOMIC DNA]</scope>
</reference>
<keyword evidence="1" id="KW-0804">Transcription</keyword>
<evidence type="ECO:0000313" key="1">
    <source>
        <dbReference type="EMBL" id="QOE32762.1"/>
    </source>
</evidence>
<keyword evidence="2" id="KW-1185">Reference proteome</keyword>
<accession>A0A7L8G6S5</accession>
<name>A0A7L8G6S5_9CAUD</name>
<protein>
    <submittedName>
        <fullName evidence="1">DNA-directed RNA polymerase subunit alpha</fullName>
    </submittedName>
</protein>
<dbReference type="GO" id="GO:0000428">
    <property type="term" value="C:DNA-directed RNA polymerase complex"/>
    <property type="evidence" value="ECO:0007669"/>
    <property type="project" value="UniProtKB-KW"/>
</dbReference>
<gene>
    <name evidence="1" type="ORF">CPT_Mano_030</name>
</gene>
<organism evidence="1 2">
    <name type="scientific">Achromobacter phage Mano</name>
    <dbReference type="NCBI Taxonomy" id="2767570"/>
    <lineage>
        <taxon>Viruses</taxon>
        <taxon>Duplodnaviria</taxon>
        <taxon>Heunggongvirae</taxon>
        <taxon>Uroviricota</taxon>
        <taxon>Caudoviricetes</taxon>
        <taxon>Manovirus</taxon>
        <taxon>Manovirus Mano</taxon>
    </lineage>
</organism>
<dbReference type="EMBL" id="MT708550">
    <property type="protein sequence ID" value="QOE32762.1"/>
    <property type="molecule type" value="Genomic_DNA"/>
</dbReference>